<dbReference type="STRING" id="22663.A0A218X4F3"/>
<keyword evidence="11" id="KW-1185">Reference proteome</keyword>
<organism evidence="8 10">
    <name type="scientific">Punica granatum</name>
    <name type="common">Pomegranate</name>
    <dbReference type="NCBI Taxonomy" id="22663"/>
    <lineage>
        <taxon>Eukaryota</taxon>
        <taxon>Viridiplantae</taxon>
        <taxon>Streptophyta</taxon>
        <taxon>Embryophyta</taxon>
        <taxon>Tracheophyta</taxon>
        <taxon>Spermatophyta</taxon>
        <taxon>Magnoliopsida</taxon>
        <taxon>eudicotyledons</taxon>
        <taxon>Gunneridae</taxon>
        <taxon>Pentapetalae</taxon>
        <taxon>rosids</taxon>
        <taxon>malvids</taxon>
        <taxon>Myrtales</taxon>
        <taxon>Lythraceae</taxon>
        <taxon>Punica</taxon>
    </lineage>
</organism>
<dbReference type="Proteomes" id="UP000233551">
    <property type="component" value="Unassembled WGS sequence"/>
</dbReference>
<feature type="transmembrane region" description="Helical" evidence="7">
    <location>
        <begin position="247"/>
        <end position="269"/>
    </location>
</feature>
<evidence type="ECO:0000313" key="11">
    <source>
        <dbReference type="Proteomes" id="UP000233551"/>
    </source>
</evidence>
<gene>
    <name evidence="8" type="ORF">CDL15_Pgr003554</name>
    <name evidence="9" type="ORF">CRG98_026561</name>
</gene>
<reference evidence="9 11" key="3">
    <citation type="submission" date="2017-11" db="EMBL/GenBank/DDBJ databases">
        <title>De-novo sequencing of pomegranate (Punica granatum L.) genome.</title>
        <authorList>
            <person name="Akparov Z."/>
            <person name="Amiraslanov A."/>
            <person name="Hajiyeva S."/>
            <person name="Abbasov M."/>
            <person name="Kaur K."/>
            <person name="Hamwieh A."/>
            <person name="Solovyev V."/>
            <person name="Salamov A."/>
            <person name="Braich B."/>
            <person name="Kosarev P."/>
            <person name="Mahmoud A."/>
            <person name="Hajiyev E."/>
            <person name="Babayeva S."/>
            <person name="Izzatullayeva V."/>
            <person name="Mammadov A."/>
            <person name="Mammadov A."/>
            <person name="Sharifova S."/>
            <person name="Ojaghi J."/>
            <person name="Eynullazada K."/>
            <person name="Bayramov B."/>
            <person name="Abdulazimova A."/>
            <person name="Shahmuradov I."/>
        </authorList>
    </citation>
    <scope>NUCLEOTIDE SEQUENCE [LARGE SCALE GENOMIC DNA]</scope>
    <source>
        <strain evidence="9">AG2017</strain>
        <strain evidence="11">cv. AG2017</strain>
        <tissue evidence="9">Leaf</tissue>
    </source>
</reference>
<dbReference type="EMBL" id="PGOL01001887">
    <property type="protein sequence ID" value="PKI52981.1"/>
    <property type="molecule type" value="Genomic_DNA"/>
</dbReference>
<dbReference type="EMBL" id="MTKT01002492">
    <property type="protein sequence ID" value="OWM79381.1"/>
    <property type="molecule type" value="Genomic_DNA"/>
</dbReference>
<comment type="caution">
    <text evidence="8">The sequence shown here is derived from an EMBL/GenBank/DDBJ whole genome shotgun (WGS) entry which is preliminary data.</text>
</comment>
<keyword evidence="3 7" id="KW-1133">Transmembrane helix</keyword>
<evidence type="ECO:0000256" key="6">
    <source>
        <dbReference type="SAM" id="MobiDB-lite"/>
    </source>
</evidence>
<evidence type="ECO:0000256" key="3">
    <source>
        <dbReference type="ARBA" id="ARBA00022989"/>
    </source>
</evidence>
<name>A0A218X4F3_PUNGR</name>
<dbReference type="Proteomes" id="UP000197138">
    <property type="component" value="Unassembled WGS sequence"/>
</dbReference>
<keyword evidence="4 7" id="KW-0472">Membrane</keyword>
<feature type="region of interest" description="Disordered" evidence="6">
    <location>
        <begin position="190"/>
        <end position="210"/>
    </location>
</feature>
<evidence type="ECO:0000256" key="2">
    <source>
        <dbReference type="ARBA" id="ARBA00022692"/>
    </source>
</evidence>
<dbReference type="InterPro" id="IPR008511">
    <property type="entry name" value="ROH1-like"/>
</dbReference>
<evidence type="ECO:0000256" key="5">
    <source>
        <dbReference type="ARBA" id="ARBA00035114"/>
    </source>
</evidence>
<accession>A0A218X4F3</accession>
<reference evidence="8" key="2">
    <citation type="submission" date="2017-06" db="EMBL/GenBank/DDBJ databases">
        <title>The pomegranate genome and the genomics of punicalagin biosynthesis.</title>
        <authorList>
            <person name="Xu C."/>
        </authorList>
    </citation>
    <scope>NUCLEOTIDE SEQUENCE [LARGE SCALE GENOMIC DNA]</scope>
    <source>
        <tissue evidence="8">Fresh leaf</tissue>
    </source>
</reference>
<evidence type="ECO:0000313" key="9">
    <source>
        <dbReference type="EMBL" id="PKI52981.1"/>
    </source>
</evidence>
<evidence type="ECO:0000256" key="7">
    <source>
        <dbReference type="SAM" id="Phobius"/>
    </source>
</evidence>
<evidence type="ECO:0000313" key="10">
    <source>
        <dbReference type="Proteomes" id="UP000197138"/>
    </source>
</evidence>
<sequence>MRSTDSSGPSSPFASLGRSVFGFRREQVHSTGSNPDSDLVDSMLESFQKQVTDRFHELSGVSDDELLSIPWVCKLLDAFICCQDEFKLILLSNKELIVKHPTDRMVNEFFEKSVKALDICNATRDGIEKVRLWLKHLDIVMSALASGQRTIGEGQVRRARKALVDLALGMLEEKDNSSVSVLSHRHRSFGRHTASKDHSQHRLQRPGHSRSLSWSVSRSWSAAKQLQSIANNLVPPRASEIIATSGFAIPLFTVSFVLAFVLWALVAAIPCQDRGININFSVPRNFPWAGSILSLHERILEESRKRNHKNANGLLKEIYQMEKCTEHLTDLLDFVHFPLTEEQNIEIERQVEELGLVCEALVKGLEPLELQVREMFRRIMNCRTEGLEFLFRAGSMD</sequence>
<dbReference type="GO" id="GO:0016020">
    <property type="term" value="C:membrane"/>
    <property type="evidence" value="ECO:0007669"/>
    <property type="project" value="UniProtKB-SubCell"/>
</dbReference>
<evidence type="ECO:0000256" key="4">
    <source>
        <dbReference type="ARBA" id="ARBA00023136"/>
    </source>
</evidence>
<comment type="similarity">
    <text evidence="5">Belongs to the ROH1 family.</text>
</comment>
<dbReference type="AlphaFoldDB" id="A0A218X4F3"/>
<dbReference type="Pfam" id="PF05633">
    <property type="entry name" value="ROH1-like"/>
    <property type="match status" value="1"/>
</dbReference>
<reference evidence="10" key="1">
    <citation type="journal article" date="2017" name="Plant J.">
        <title>The pomegranate (Punica granatum L.) genome and the genomics of punicalagin biosynthesis.</title>
        <authorList>
            <person name="Qin G."/>
            <person name="Xu C."/>
            <person name="Ming R."/>
            <person name="Tang H."/>
            <person name="Guyot R."/>
            <person name="Kramer E.M."/>
            <person name="Hu Y."/>
            <person name="Yi X."/>
            <person name="Qi Y."/>
            <person name="Xu X."/>
            <person name="Gao Z."/>
            <person name="Pan H."/>
            <person name="Jian J."/>
            <person name="Tian Y."/>
            <person name="Yue Z."/>
            <person name="Xu Y."/>
        </authorList>
    </citation>
    <scope>NUCLEOTIDE SEQUENCE [LARGE SCALE GENOMIC DNA]</scope>
    <source>
        <strain evidence="10">cv. Dabenzi</strain>
    </source>
</reference>
<dbReference type="PANTHER" id="PTHR31509">
    <property type="entry name" value="BPS1-LIKE PROTEIN"/>
    <property type="match status" value="1"/>
</dbReference>
<evidence type="ECO:0000313" key="8">
    <source>
        <dbReference type="EMBL" id="OWM79381.1"/>
    </source>
</evidence>
<protein>
    <submittedName>
        <fullName evidence="8">Uncharacterized protein</fullName>
    </submittedName>
</protein>
<comment type="subcellular location">
    <subcellularLocation>
        <location evidence="1">Membrane</location>
        <topology evidence="1">Single-pass membrane protein</topology>
    </subcellularLocation>
</comment>
<proteinExistence type="inferred from homology"/>
<keyword evidence="2 7" id="KW-0812">Transmembrane</keyword>
<evidence type="ECO:0000256" key="1">
    <source>
        <dbReference type="ARBA" id="ARBA00004167"/>
    </source>
</evidence>